<feature type="non-terminal residue" evidence="3">
    <location>
        <position position="1"/>
    </location>
</feature>
<dbReference type="Gene3D" id="1.10.340.30">
    <property type="entry name" value="Hypothetical protein, domain 2"/>
    <property type="match status" value="1"/>
</dbReference>
<comment type="caution">
    <text evidence="3">The sequence shown here is derived from an EMBL/GenBank/DDBJ whole genome shotgun (WGS) entry which is preliminary data.</text>
</comment>
<dbReference type="GO" id="GO:0003824">
    <property type="term" value="F:catalytic activity"/>
    <property type="evidence" value="ECO:0007669"/>
    <property type="project" value="InterPro"/>
</dbReference>
<feature type="domain" description="HhH-GPD" evidence="2">
    <location>
        <begin position="170"/>
        <end position="373"/>
    </location>
</feature>
<sequence length="410" mass="45319">GDWENLPHGLGRLGPRVSKPATSHQSLVPIKTESKWVAAEAEHTKEEVKKSGLEDAKEIDQVLGLSNRELNDTIEATLDDMISEASETKKSATTPKAPGKKKQQYRLDYKNSPYPNHPLPNPDACEEVHLILVGEHGAVVQPATIPPPSREVAGCGEVPDILDAILRTVLSANTSMGNSNKALAGLIAAFPHEDTIIDWNAVRLAAVKCVYDAIKCGGLANVKSSQIKKLLDIVFQQNIDRRAALIEEEKTGIPAELVGIEGLTKQQKAEEVSRIAKNPLTLDWIFEIKDTSKVMDELIKLPAVGIKTASCVILFNMRRPSFAVDTHVWRLCRYLGWAPVTANPNQTFNHCDLRVPDHLKYALHQLFICHGQKCHRCNAKTNAGTSEWNNSICVLEQLVTRMEAKKQPDY</sequence>
<dbReference type="GO" id="GO:0006285">
    <property type="term" value="P:base-excision repair, AP site formation"/>
    <property type="evidence" value="ECO:0007669"/>
    <property type="project" value="UniProtKB-ARBA"/>
</dbReference>
<dbReference type="SUPFAM" id="SSF48150">
    <property type="entry name" value="DNA-glycosylase"/>
    <property type="match status" value="1"/>
</dbReference>
<dbReference type="EMBL" id="MU251415">
    <property type="protein sequence ID" value="KAG9236082.1"/>
    <property type="molecule type" value="Genomic_DNA"/>
</dbReference>
<evidence type="ECO:0000313" key="4">
    <source>
        <dbReference type="Proteomes" id="UP000824998"/>
    </source>
</evidence>
<organism evidence="3 4">
    <name type="scientific">Amylocarpus encephaloides</name>
    <dbReference type="NCBI Taxonomy" id="45428"/>
    <lineage>
        <taxon>Eukaryota</taxon>
        <taxon>Fungi</taxon>
        <taxon>Dikarya</taxon>
        <taxon>Ascomycota</taxon>
        <taxon>Pezizomycotina</taxon>
        <taxon>Leotiomycetes</taxon>
        <taxon>Helotiales</taxon>
        <taxon>Helotiales incertae sedis</taxon>
        <taxon>Amylocarpus</taxon>
    </lineage>
</organism>
<dbReference type="InterPro" id="IPR003265">
    <property type="entry name" value="HhH-GPD_domain"/>
</dbReference>
<gene>
    <name evidence="3" type="ORF">BJ875DRAFT_357686</name>
</gene>
<dbReference type="InterPro" id="IPR011257">
    <property type="entry name" value="DNA_glycosylase"/>
</dbReference>
<proteinExistence type="predicted"/>
<reference evidence="3" key="1">
    <citation type="journal article" date="2021" name="IMA Fungus">
        <title>Genomic characterization of three marine fungi, including Emericellopsis atlantica sp. nov. with signatures of a generalist lifestyle and marine biomass degradation.</title>
        <authorList>
            <person name="Hagestad O.C."/>
            <person name="Hou L."/>
            <person name="Andersen J.H."/>
            <person name="Hansen E.H."/>
            <person name="Altermark B."/>
            <person name="Li C."/>
            <person name="Kuhnert E."/>
            <person name="Cox R.J."/>
            <person name="Crous P.W."/>
            <person name="Spatafora J.W."/>
            <person name="Lail K."/>
            <person name="Amirebrahimi M."/>
            <person name="Lipzen A."/>
            <person name="Pangilinan J."/>
            <person name="Andreopoulos W."/>
            <person name="Hayes R.D."/>
            <person name="Ng V."/>
            <person name="Grigoriev I.V."/>
            <person name="Jackson S.A."/>
            <person name="Sutton T.D.S."/>
            <person name="Dobson A.D.W."/>
            <person name="Rama T."/>
        </authorList>
    </citation>
    <scope>NUCLEOTIDE SEQUENCE</scope>
    <source>
        <strain evidence="3">TRa018bII</strain>
    </source>
</reference>
<dbReference type="Pfam" id="PF00730">
    <property type="entry name" value="HhH-GPD"/>
    <property type="match status" value="1"/>
</dbReference>
<dbReference type="PANTHER" id="PTHR47203">
    <property type="match status" value="1"/>
</dbReference>
<dbReference type="PANTHER" id="PTHR47203:SF1">
    <property type="entry name" value="HYPOTHETICAL BASE EXCISION DNA REPAIR PROTEIN (EUROFUNG)"/>
    <property type="match status" value="1"/>
</dbReference>
<dbReference type="AlphaFoldDB" id="A0A9P8C7A1"/>
<dbReference type="Proteomes" id="UP000824998">
    <property type="component" value="Unassembled WGS sequence"/>
</dbReference>
<feature type="non-terminal residue" evidence="3">
    <location>
        <position position="410"/>
    </location>
</feature>
<name>A0A9P8C7A1_9HELO</name>
<protein>
    <submittedName>
        <fullName evidence="3">DNA glycosylase</fullName>
    </submittedName>
</protein>
<evidence type="ECO:0000259" key="2">
    <source>
        <dbReference type="SMART" id="SM00478"/>
    </source>
</evidence>
<dbReference type="SMART" id="SM00478">
    <property type="entry name" value="ENDO3c"/>
    <property type="match status" value="1"/>
</dbReference>
<accession>A0A9P8C7A1</accession>
<evidence type="ECO:0000313" key="3">
    <source>
        <dbReference type="EMBL" id="KAG9236082.1"/>
    </source>
</evidence>
<keyword evidence="4" id="KW-1185">Reference proteome</keyword>
<evidence type="ECO:0000256" key="1">
    <source>
        <dbReference type="SAM" id="MobiDB-lite"/>
    </source>
</evidence>
<feature type="region of interest" description="Disordered" evidence="1">
    <location>
        <begin position="85"/>
        <end position="105"/>
    </location>
</feature>
<dbReference type="OrthoDB" id="5607at2759"/>
<dbReference type="CDD" id="cd00056">
    <property type="entry name" value="ENDO3c"/>
    <property type="match status" value="1"/>
</dbReference>
<feature type="region of interest" description="Disordered" evidence="1">
    <location>
        <begin position="1"/>
        <end position="27"/>
    </location>
</feature>